<keyword evidence="1" id="KW-0472">Membrane</keyword>
<dbReference type="EMBL" id="MN739688">
    <property type="protein sequence ID" value="QHT21228.1"/>
    <property type="molecule type" value="Genomic_DNA"/>
</dbReference>
<keyword evidence="1" id="KW-0812">Transmembrane</keyword>
<proteinExistence type="predicted"/>
<protein>
    <submittedName>
        <fullName evidence="2">Uncharacterized protein</fullName>
    </submittedName>
</protein>
<feature type="transmembrane region" description="Helical" evidence="1">
    <location>
        <begin position="6"/>
        <end position="24"/>
    </location>
</feature>
<dbReference type="AlphaFoldDB" id="A0A6C0DXK9"/>
<keyword evidence="1" id="KW-1133">Transmembrane helix</keyword>
<feature type="transmembrane region" description="Helical" evidence="1">
    <location>
        <begin position="31"/>
        <end position="51"/>
    </location>
</feature>
<accession>A0A6C0DXK9</accession>
<reference evidence="2" key="1">
    <citation type="journal article" date="2020" name="Nature">
        <title>Giant virus diversity and host interactions through global metagenomics.</title>
        <authorList>
            <person name="Schulz F."/>
            <person name="Roux S."/>
            <person name="Paez-Espino D."/>
            <person name="Jungbluth S."/>
            <person name="Walsh D.A."/>
            <person name="Denef V.J."/>
            <person name="McMahon K.D."/>
            <person name="Konstantinidis K.T."/>
            <person name="Eloe-Fadrosh E.A."/>
            <person name="Kyrpides N.C."/>
            <person name="Woyke T."/>
        </authorList>
    </citation>
    <scope>NUCLEOTIDE SEQUENCE</scope>
    <source>
        <strain evidence="2">GVMAG-M-3300023174-92</strain>
    </source>
</reference>
<evidence type="ECO:0000256" key="1">
    <source>
        <dbReference type="SAM" id="Phobius"/>
    </source>
</evidence>
<name>A0A6C0DXK9_9ZZZZ</name>
<evidence type="ECO:0000313" key="2">
    <source>
        <dbReference type="EMBL" id="QHT21228.1"/>
    </source>
</evidence>
<organism evidence="2">
    <name type="scientific">viral metagenome</name>
    <dbReference type="NCBI Taxonomy" id="1070528"/>
    <lineage>
        <taxon>unclassified sequences</taxon>
        <taxon>metagenomes</taxon>
        <taxon>organismal metagenomes</taxon>
    </lineage>
</organism>
<sequence length="56" mass="6520">MDFIVTTIVLQVILVFGGIGWIFYLIRNQEVYIQGMIVAGLLYLFFVYYSFSPALY</sequence>